<dbReference type="InterPro" id="IPR000873">
    <property type="entry name" value="AMP-dep_synth/lig_dom"/>
</dbReference>
<evidence type="ECO:0000256" key="3">
    <source>
        <dbReference type="ARBA" id="ARBA00022832"/>
    </source>
</evidence>
<dbReference type="InterPro" id="IPR042099">
    <property type="entry name" value="ANL_N_sf"/>
</dbReference>
<name>A0A0F8ZE85_9ZZZZ</name>
<dbReference type="AlphaFoldDB" id="A0A0F8ZE85"/>
<proteinExistence type="inferred from homology"/>
<comment type="similarity">
    <text evidence="1">Belongs to the ATP-dependent AMP-binding enzyme family.</text>
</comment>
<evidence type="ECO:0000259" key="5">
    <source>
        <dbReference type="Pfam" id="PF00501"/>
    </source>
</evidence>
<sequence>AIMAANVPAICEAHFGVPMAGAVLNTINNRLDADTLAFILDHGEAKVLLSDREFAPVVAAALGKCKAKPLVIDIDDAAIGQGDFLGEMEYEAFLATGNADFDWAPPADEWDAISLNYTSGTTGEPKGVVYHHRGAYLNGLGNAISWNMGHHPVYLWTLPMFHCNGWCFPWAVGALAGTNICLRKVEAGGIYAAFAERTDLARRRDDPLVSQRTGERVIGFVVGGVEDYLRDALAVAQVDKDNPPVIAVAAHPPAQANVRAHVGRPQRTAVVRPFQCGVK</sequence>
<comment type="caution">
    <text evidence="6">The sequence shown here is derived from an EMBL/GenBank/DDBJ whole genome shotgun (WGS) entry which is preliminary data.</text>
</comment>
<dbReference type="PROSITE" id="PS00455">
    <property type="entry name" value="AMP_BINDING"/>
    <property type="match status" value="1"/>
</dbReference>
<feature type="non-terminal residue" evidence="6">
    <location>
        <position position="1"/>
    </location>
</feature>
<dbReference type="Pfam" id="PF00501">
    <property type="entry name" value="AMP-binding"/>
    <property type="match status" value="1"/>
</dbReference>
<protein>
    <recommendedName>
        <fullName evidence="5">AMP-dependent synthetase/ligase domain-containing protein</fullName>
    </recommendedName>
</protein>
<organism evidence="6">
    <name type="scientific">marine sediment metagenome</name>
    <dbReference type="NCBI Taxonomy" id="412755"/>
    <lineage>
        <taxon>unclassified sequences</taxon>
        <taxon>metagenomes</taxon>
        <taxon>ecological metagenomes</taxon>
    </lineage>
</organism>
<dbReference type="Gene3D" id="3.40.50.12780">
    <property type="entry name" value="N-terminal domain of ligase-like"/>
    <property type="match status" value="1"/>
</dbReference>
<feature type="domain" description="AMP-dependent synthetase/ligase" evidence="5">
    <location>
        <begin position="1"/>
        <end position="185"/>
    </location>
</feature>
<dbReference type="EMBL" id="LAZR01060859">
    <property type="protein sequence ID" value="KKK64799.1"/>
    <property type="molecule type" value="Genomic_DNA"/>
</dbReference>
<evidence type="ECO:0000313" key="6">
    <source>
        <dbReference type="EMBL" id="KKK64799.1"/>
    </source>
</evidence>
<dbReference type="SUPFAM" id="SSF56801">
    <property type="entry name" value="Acetyl-CoA synthetase-like"/>
    <property type="match status" value="1"/>
</dbReference>
<dbReference type="PANTHER" id="PTHR43859:SF4">
    <property type="entry name" value="BUTANOATE--COA LIGASE AAE1-RELATED"/>
    <property type="match status" value="1"/>
</dbReference>
<dbReference type="GO" id="GO:0006631">
    <property type="term" value="P:fatty acid metabolic process"/>
    <property type="evidence" value="ECO:0007669"/>
    <property type="project" value="UniProtKB-KW"/>
</dbReference>
<keyword evidence="4" id="KW-0443">Lipid metabolism</keyword>
<evidence type="ECO:0000256" key="1">
    <source>
        <dbReference type="ARBA" id="ARBA00006432"/>
    </source>
</evidence>
<dbReference type="GO" id="GO:0016874">
    <property type="term" value="F:ligase activity"/>
    <property type="evidence" value="ECO:0007669"/>
    <property type="project" value="UniProtKB-KW"/>
</dbReference>
<reference evidence="6" key="1">
    <citation type="journal article" date="2015" name="Nature">
        <title>Complex archaea that bridge the gap between prokaryotes and eukaryotes.</title>
        <authorList>
            <person name="Spang A."/>
            <person name="Saw J.H."/>
            <person name="Jorgensen S.L."/>
            <person name="Zaremba-Niedzwiedzka K."/>
            <person name="Martijn J."/>
            <person name="Lind A.E."/>
            <person name="van Eijk R."/>
            <person name="Schleper C."/>
            <person name="Guy L."/>
            <person name="Ettema T.J."/>
        </authorList>
    </citation>
    <scope>NUCLEOTIDE SEQUENCE</scope>
</reference>
<keyword evidence="3" id="KW-0276">Fatty acid metabolism</keyword>
<dbReference type="PANTHER" id="PTHR43859">
    <property type="entry name" value="ACYL-ACTIVATING ENZYME"/>
    <property type="match status" value="1"/>
</dbReference>
<dbReference type="InterPro" id="IPR020845">
    <property type="entry name" value="AMP-binding_CS"/>
</dbReference>
<evidence type="ECO:0000256" key="2">
    <source>
        <dbReference type="ARBA" id="ARBA00022598"/>
    </source>
</evidence>
<accession>A0A0F8ZE85</accession>
<gene>
    <name evidence="6" type="ORF">LCGC14_2980560</name>
</gene>
<evidence type="ECO:0000256" key="4">
    <source>
        <dbReference type="ARBA" id="ARBA00023098"/>
    </source>
</evidence>
<keyword evidence="2" id="KW-0436">Ligase</keyword>